<organism evidence="1 2">
    <name type="scientific">Trichoderma longibrachiatum ATCC 18648</name>
    <dbReference type="NCBI Taxonomy" id="983965"/>
    <lineage>
        <taxon>Eukaryota</taxon>
        <taxon>Fungi</taxon>
        <taxon>Dikarya</taxon>
        <taxon>Ascomycota</taxon>
        <taxon>Pezizomycotina</taxon>
        <taxon>Sordariomycetes</taxon>
        <taxon>Hypocreomycetidae</taxon>
        <taxon>Hypocreales</taxon>
        <taxon>Hypocreaceae</taxon>
        <taxon>Trichoderma</taxon>
    </lineage>
</organism>
<protein>
    <submittedName>
        <fullName evidence="1">Uncharacterized protein</fullName>
    </submittedName>
</protein>
<name>A0A2T4C240_TRILO</name>
<reference evidence="1 2" key="1">
    <citation type="submission" date="2016-07" db="EMBL/GenBank/DDBJ databases">
        <title>Multiple horizontal gene transfer events from other fungi enriched the ability of initially mycotrophic Trichoderma (Ascomycota) to feed on dead plant biomass.</title>
        <authorList>
            <consortium name="DOE Joint Genome Institute"/>
            <person name="Aerts A."/>
            <person name="Atanasova L."/>
            <person name="Chenthamara K."/>
            <person name="Zhang J."/>
            <person name="Grujic M."/>
            <person name="Henrissat B."/>
            <person name="Kuo A."/>
            <person name="Salamov A."/>
            <person name="Lipzen A."/>
            <person name="Labutti K."/>
            <person name="Barry K."/>
            <person name="Miao Y."/>
            <person name="Rahimi M.J."/>
            <person name="Shen Q."/>
            <person name="Grigoriev I.V."/>
            <person name="Kubicek C.P."/>
            <person name="Druzhinina I.S."/>
        </authorList>
    </citation>
    <scope>NUCLEOTIDE SEQUENCE [LARGE SCALE GENOMIC DNA]</scope>
    <source>
        <strain evidence="1 2">ATCC 18648</strain>
    </source>
</reference>
<proteinExistence type="predicted"/>
<sequence length="137" mass="15357">MGAICWGGQGWGAWLCRTEKLDPGPGLHPHPPPVRSLSTIVALPFLARLGCWAAGQVMSSLPFSRLPRLELMSSAICVGWLSPRNRTKALTLITYRPHDHEPASSQISTRLAWHFRRITPQRLPQTQRPASRQKGRY</sequence>
<dbReference type="AlphaFoldDB" id="A0A2T4C240"/>
<evidence type="ECO:0000313" key="2">
    <source>
        <dbReference type="Proteomes" id="UP000240760"/>
    </source>
</evidence>
<keyword evidence="2" id="KW-1185">Reference proteome</keyword>
<dbReference type="Proteomes" id="UP000240760">
    <property type="component" value="Unassembled WGS sequence"/>
</dbReference>
<accession>A0A2T4C240</accession>
<evidence type="ECO:0000313" key="1">
    <source>
        <dbReference type="EMBL" id="PTB75633.1"/>
    </source>
</evidence>
<gene>
    <name evidence="1" type="ORF">M440DRAFT_1258068</name>
</gene>
<dbReference type="EMBL" id="KZ679133">
    <property type="protein sequence ID" value="PTB75633.1"/>
    <property type="molecule type" value="Genomic_DNA"/>
</dbReference>